<protein>
    <submittedName>
        <fullName evidence="1">Uncharacterized protein</fullName>
    </submittedName>
</protein>
<keyword evidence="1" id="KW-0614">Plasmid</keyword>
<name>Q7MBK1_VIBVY</name>
<dbReference type="AlphaFoldDB" id="Q7MBK1"/>
<gene>
    <name evidence="1" type="ordered locus">VVP42</name>
</gene>
<dbReference type="RefSeq" id="WP_011149017.1">
    <property type="nucleotide sequence ID" value="NC_005128.1"/>
</dbReference>
<sequence>MGNYDVTISAMTGFELKSQQTSFNVHLVTRDTYEIIIGGAQIRFPSGAVKLLTNDRFDADDVESATLSIVSIRADGEVRMNLKLPLNAAKQLNEMFPSLNLM</sequence>
<dbReference type="EMBL" id="AP005352">
    <property type="protein sequence ID" value="BAC97765.1"/>
    <property type="molecule type" value="Genomic_DNA"/>
</dbReference>
<dbReference type="HOGENOM" id="CLU_2276314_0_0_6"/>
<evidence type="ECO:0000313" key="1">
    <source>
        <dbReference type="EMBL" id="BAC97765.1"/>
    </source>
</evidence>
<dbReference type="KEGG" id="vvy:VVP42"/>
<organism evidence="1 2">
    <name type="scientific">Vibrio vulnificus (strain YJ016)</name>
    <dbReference type="NCBI Taxonomy" id="196600"/>
    <lineage>
        <taxon>Bacteria</taxon>
        <taxon>Pseudomonadati</taxon>
        <taxon>Pseudomonadota</taxon>
        <taxon>Gammaproteobacteria</taxon>
        <taxon>Vibrionales</taxon>
        <taxon>Vibrionaceae</taxon>
        <taxon>Vibrio</taxon>
    </lineage>
</organism>
<reference evidence="1 2" key="1">
    <citation type="journal article" date="2003" name="Genome Res.">
        <title>Comparative genome analysis of Vibrio vulnificus, a marine pathogen.</title>
        <authorList>
            <person name="Chen C.Y."/>
            <person name="Wu K.M."/>
            <person name="Chang Y.C."/>
            <person name="Chang C.H."/>
            <person name="Tsai H.C."/>
            <person name="Liao T.L."/>
            <person name="Liu Y.M."/>
            <person name="Chen H.J."/>
            <person name="Shen A.B."/>
            <person name="Li J.C."/>
            <person name="Su T.L."/>
            <person name="Shao C.P."/>
            <person name="Lee C.T."/>
            <person name="Hor L.I."/>
            <person name="Tsai S.F."/>
        </authorList>
    </citation>
    <scope>NUCLEOTIDE SEQUENCE [LARGE SCALE GENOMIC DNA]</scope>
    <source>
        <strain evidence="1 2">YJ016</strain>
        <plasmid evidence="1">pYJ016</plasmid>
    </source>
</reference>
<evidence type="ECO:0000313" key="2">
    <source>
        <dbReference type="Proteomes" id="UP000002675"/>
    </source>
</evidence>
<dbReference type="Proteomes" id="UP000002675">
    <property type="component" value="Plasmid pYJ016"/>
</dbReference>
<geneLocation type="plasmid" evidence="1 2">
    <name>pYJ016</name>
</geneLocation>
<accession>Q7MBK1</accession>
<proteinExistence type="predicted"/>